<dbReference type="Proteomes" id="UP001497644">
    <property type="component" value="Chromosome 7"/>
</dbReference>
<protein>
    <submittedName>
        <fullName evidence="1">Uncharacterized protein</fullName>
    </submittedName>
</protein>
<reference evidence="1" key="1">
    <citation type="submission" date="2024-04" db="EMBL/GenBank/DDBJ databases">
        <authorList>
            <consortium name="Molecular Ecology Group"/>
        </authorList>
    </citation>
    <scope>NUCLEOTIDE SEQUENCE</scope>
</reference>
<evidence type="ECO:0000313" key="2">
    <source>
        <dbReference type="Proteomes" id="UP001497644"/>
    </source>
</evidence>
<name>A0AAV2P5A6_9HYME</name>
<proteinExistence type="predicted"/>
<accession>A0AAV2P5A6</accession>
<dbReference type="AlphaFoldDB" id="A0AAV2P5A6"/>
<dbReference type="EMBL" id="OZ034830">
    <property type="protein sequence ID" value="CAL1686803.1"/>
    <property type="molecule type" value="Genomic_DNA"/>
</dbReference>
<organism evidence="1 2">
    <name type="scientific">Lasius platythorax</name>
    <dbReference type="NCBI Taxonomy" id="488582"/>
    <lineage>
        <taxon>Eukaryota</taxon>
        <taxon>Metazoa</taxon>
        <taxon>Ecdysozoa</taxon>
        <taxon>Arthropoda</taxon>
        <taxon>Hexapoda</taxon>
        <taxon>Insecta</taxon>
        <taxon>Pterygota</taxon>
        <taxon>Neoptera</taxon>
        <taxon>Endopterygota</taxon>
        <taxon>Hymenoptera</taxon>
        <taxon>Apocrita</taxon>
        <taxon>Aculeata</taxon>
        <taxon>Formicoidea</taxon>
        <taxon>Formicidae</taxon>
        <taxon>Formicinae</taxon>
        <taxon>Lasius</taxon>
        <taxon>Lasius</taxon>
    </lineage>
</organism>
<evidence type="ECO:0000313" key="1">
    <source>
        <dbReference type="EMBL" id="CAL1686803.1"/>
    </source>
</evidence>
<sequence length="70" mass="7856">MVTASQSGFGSWYARRREHFNRSRESLRGPPILIRIPIFNSLEVAKISAGRKCFTRRGTISRISIGGDCS</sequence>
<keyword evidence="2" id="KW-1185">Reference proteome</keyword>
<gene>
    <name evidence="1" type="ORF">LPLAT_LOCUS12127</name>
</gene>